<accession>A0A1B6BX33</accession>
<feature type="non-terminal residue" evidence="1">
    <location>
        <position position="191"/>
    </location>
</feature>
<dbReference type="AlphaFoldDB" id="A0A1B6BX33"/>
<reference evidence="1" key="1">
    <citation type="submission" date="2015-12" db="EMBL/GenBank/DDBJ databases">
        <title>De novo transcriptome assembly of four potential Pierce s Disease insect vectors from Arizona vineyards.</title>
        <authorList>
            <person name="Tassone E.E."/>
        </authorList>
    </citation>
    <scope>NUCLEOTIDE SEQUENCE</scope>
</reference>
<dbReference type="InterPro" id="IPR041492">
    <property type="entry name" value="HAD_2"/>
</dbReference>
<protein>
    <submittedName>
        <fullName evidence="1">Uncharacterized protein</fullName>
    </submittedName>
</protein>
<organism evidence="1">
    <name type="scientific">Clastoptera arizonana</name>
    <name type="common">Arizona spittle bug</name>
    <dbReference type="NCBI Taxonomy" id="38151"/>
    <lineage>
        <taxon>Eukaryota</taxon>
        <taxon>Metazoa</taxon>
        <taxon>Ecdysozoa</taxon>
        <taxon>Arthropoda</taxon>
        <taxon>Hexapoda</taxon>
        <taxon>Insecta</taxon>
        <taxon>Pterygota</taxon>
        <taxon>Neoptera</taxon>
        <taxon>Paraneoptera</taxon>
        <taxon>Hemiptera</taxon>
        <taxon>Auchenorrhyncha</taxon>
        <taxon>Cercopoidea</taxon>
        <taxon>Clastopteridae</taxon>
        <taxon>Clastoptera</taxon>
    </lineage>
</organism>
<sequence>DKRLNNTDPESLLFPIGKVDNESAVPYAGAEEALQFLTEKKYPLGLIGQVAKKKEAIGWLKHFGLFKYFQFIELAMEKKLTMIKRIQTQANVAPENILFIEYDYNQVTSDEILDVLYEHVFLMYIDDDGLRKNYIVNALWVFDQRPKKVPDLTPEDMKDSGDEEEEAMNKVWTTRRAKIIRTRTPRGRNFT</sequence>
<dbReference type="Pfam" id="PF13419">
    <property type="entry name" value="HAD_2"/>
    <property type="match status" value="1"/>
</dbReference>
<proteinExistence type="predicted"/>
<feature type="non-terminal residue" evidence="1">
    <location>
        <position position="1"/>
    </location>
</feature>
<evidence type="ECO:0000313" key="1">
    <source>
        <dbReference type="EMBL" id="JAS05826.1"/>
    </source>
</evidence>
<dbReference type="SUPFAM" id="SSF56784">
    <property type="entry name" value="HAD-like"/>
    <property type="match status" value="1"/>
</dbReference>
<dbReference type="EMBL" id="GEDC01031472">
    <property type="protein sequence ID" value="JAS05826.1"/>
    <property type="molecule type" value="Transcribed_RNA"/>
</dbReference>
<dbReference type="Gene3D" id="3.40.50.1000">
    <property type="entry name" value="HAD superfamily/HAD-like"/>
    <property type="match status" value="1"/>
</dbReference>
<gene>
    <name evidence="1" type="ORF">g.44342</name>
</gene>
<name>A0A1B6BX33_9HEMI</name>
<dbReference type="InterPro" id="IPR023214">
    <property type="entry name" value="HAD_sf"/>
</dbReference>
<dbReference type="InterPro" id="IPR036412">
    <property type="entry name" value="HAD-like_sf"/>
</dbReference>